<organism evidence="1 2">
    <name type="scientific">Dyadobacter jejuensis</name>
    <dbReference type="NCBI Taxonomy" id="1082580"/>
    <lineage>
        <taxon>Bacteria</taxon>
        <taxon>Pseudomonadati</taxon>
        <taxon>Bacteroidota</taxon>
        <taxon>Cytophagia</taxon>
        <taxon>Cytophagales</taxon>
        <taxon>Spirosomataceae</taxon>
        <taxon>Dyadobacter</taxon>
    </lineage>
</organism>
<evidence type="ECO:0000313" key="1">
    <source>
        <dbReference type="EMBL" id="PWJ53100.1"/>
    </source>
</evidence>
<evidence type="ECO:0000313" key="2">
    <source>
        <dbReference type="Proteomes" id="UP000245880"/>
    </source>
</evidence>
<dbReference type="RefSeq" id="WP_146202338.1">
    <property type="nucleotide sequence ID" value="NZ_QGDT01000026.1"/>
</dbReference>
<comment type="caution">
    <text evidence="1">The sequence shown here is derived from an EMBL/GenBank/DDBJ whole genome shotgun (WGS) entry which is preliminary data.</text>
</comment>
<accession>A0A316A800</accession>
<protein>
    <submittedName>
        <fullName evidence="1">Uncharacterized protein</fullName>
    </submittedName>
</protein>
<dbReference type="AlphaFoldDB" id="A0A316A800"/>
<sequence>MSLSSFSAFALTRAEMKNVVGGADIVCHFNDKLNQVSWSGDCASTSMDDCFSYAGKAANDYNTNAGYPGVDYHCE</sequence>
<name>A0A316A800_9BACT</name>
<dbReference type="EMBL" id="QGDT01000026">
    <property type="protein sequence ID" value="PWJ53100.1"/>
    <property type="molecule type" value="Genomic_DNA"/>
</dbReference>
<dbReference type="OrthoDB" id="9846426at2"/>
<dbReference type="Proteomes" id="UP000245880">
    <property type="component" value="Unassembled WGS sequence"/>
</dbReference>
<keyword evidence="2" id="KW-1185">Reference proteome</keyword>
<reference evidence="1 2" key="1">
    <citation type="submission" date="2018-03" db="EMBL/GenBank/DDBJ databases">
        <title>Genomic Encyclopedia of Archaeal and Bacterial Type Strains, Phase II (KMG-II): from individual species to whole genera.</title>
        <authorList>
            <person name="Goeker M."/>
        </authorList>
    </citation>
    <scope>NUCLEOTIDE SEQUENCE [LARGE SCALE GENOMIC DNA]</scope>
    <source>
        <strain evidence="1 2">DSM 100346</strain>
    </source>
</reference>
<proteinExistence type="predicted"/>
<gene>
    <name evidence="1" type="ORF">CLV98_1269</name>
</gene>